<dbReference type="InParanoid" id="A0A7N2R7H0"/>
<dbReference type="EMBL" id="LRBV02000007">
    <property type="status" value="NOT_ANNOTATED_CDS"/>
    <property type="molecule type" value="Genomic_DNA"/>
</dbReference>
<dbReference type="OrthoDB" id="1717423at2759"/>
<organism evidence="2 3">
    <name type="scientific">Quercus lobata</name>
    <name type="common">Valley oak</name>
    <dbReference type="NCBI Taxonomy" id="97700"/>
    <lineage>
        <taxon>Eukaryota</taxon>
        <taxon>Viridiplantae</taxon>
        <taxon>Streptophyta</taxon>
        <taxon>Embryophyta</taxon>
        <taxon>Tracheophyta</taxon>
        <taxon>Spermatophyta</taxon>
        <taxon>Magnoliopsida</taxon>
        <taxon>eudicotyledons</taxon>
        <taxon>Gunneridae</taxon>
        <taxon>Pentapetalae</taxon>
        <taxon>rosids</taxon>
        <taxon>fabids</taxon>
        <taxon>Fagales</taxon>
        <taxon>Fagaceae</taxon>
        <taxon>Quercus</taxon>
    </lineage>
</organism>
<dbReference type="Gramene" id="QL07p013687:mrna">
    <property type="protein sequence ID" value="QL07p013687:mrna:CDS:2"/>
    <property type="gene ID" value="QL07p013687"/>
</dbReference>
<dbReference type="KEGG" id="qlo:115953738"/>
<feature type="region of interest" description="Disordered" evidence="1">
    <location>
        <begin position="1"/>
        <end position="73"/>
    </location>
</feature>
<proteinExistence type="predicted"/>
<evidence type="ECO:0000313" key="2">
    <source>
        <dbReference type="EnsemblPlants" id="QL07p013687:mrna:CDS:2"/>
    </source>
</evidence>
<dbReference type="OMA" id="MENPKSD"/>
<reference evidence="2 3" key="1">
    <citation type="journal article" date="2016" name="G3 (Bethesda)">
        <title>First Draft Assembly and Annotation of the Genome of a California Endemic Oak Quercus lobata Nee (Fagaceae).</title>
        <authorList>
            <person name="Sork V.L."/>
            <person name="Fitz-Gibbon S.T."/>
            <person name="Puiu D."/>
            <person name="Crepeau M."/>
            <person name="Gugger P.F."/>
            <person name="Sherman R."/>
            <person name="Stevens K."/>
            <person name="Langley C.H."/>
            <person name="Pellegrini M."/>
            <person name="Salzberg S.L."/>
        </authorList>
    </citation>
    <scope>NUCLEOTIDE SEQUENCE [LARGE SCALE GENOMIC DNA]</scope>
    <source>
        <strain evidence="2 3">cv. SW786</strain>
    </source>
</reference>
<name>A0A7N2R7H0_QUELO</name>
<dbReference type="AlphaFoldDB" id="A0A7N2R7H0"/>
<dbReference type="RefSeq" id="XP_030927363.1">
    <property type="nucleotide sequence ID" value="XM_031071503.1"/>
</dbReference>
<dbReference type="Proteomes" id="UP000594261">
    <property type="component" value="Chromosome 7"/>
</dbReference>
<accession>A0A7N2R7H0</accession>
<feature type="compositionally biased region" description="Basic and acidic residues" evidence="1">
    <location>
        <begin position="50"/>
        <end position="61"/>
    </location>
</feature>
<reference evidence="2" key="2">
    <citation type="submission" date="2021-01" db="UniProtKB">
        <authorList>
            <consortium name="EnsemblPlants"/>
        </authorList>
    </citation>
    <scope>IDENTIFICATION</scope>
</reference>
<keyword evidence="3" id="KW-1185">Reference proteome</keyword>
<feature type="compositionally biased region" description="Polar residues" evidence="1">
    <location>
        <begin position="15"/>
        <end position="49"/>
    </location>
</feature>
<evidence type="ECO:0000313" key="3">
    <source>
        <dbReference type="Proteomes" id="UP000594261"/>
    </source>
</evidence>
<feature type="compositionally biased region" description="Acidic residues" evidence="1">
    <location>
        <begin position="119"/>
        <end position="135"/>
    </location>
</feature>
<dbReference type="EnsemblPlants" id="QL07p013687:mrna">
    <property type="protein sequence ID" value="QL07p013687:mrna:CDS:2"/>
    <property type="gene ID" value="QL07p013687"/>
</dbReference>
<gene>
    <name evidence="2" type="primary">LOC115953738</name>
</gene>
<feature type="region of interest" description="Disordered" evidence="1">
    <location>
        <begin position="115"/>
        <end position="139"/>
    </location>
</feature>
<dbReference type="GeneID" id="115953738"/>
<evidence type="ECO:0000256" key="1">
    <source>
        <dbReference type="SAM" id="MobiDB-lite"/>
    </source>
</evidence>
<sequence>MAESNANTNTNTNTDQTPTLSHPSSDPSTNPSEISDSSHNPPIPTTSDSLDSKKNDQDTAPKPKRRKSCPKALDKVQETSNFNFTFDTKFNGCTPQFTPKFGSFNLVVSAKEKVKEGAQEQEQEQEREEDEEQVEVSEGRGVVSSLIAVDGIKGVE</sequence>
<protein>
    <submittedName>
        <fullName evidence="2">Uncharacterized protein</fullName>
    </submittedName>
</protein>